<dbReference type="AlphaFoldDB" id="A0A9W4WRI0"/>
<gene>
    <name evidence="1" type="ORF">FWILDA_LOCUS9844</name>
</gene>
<evidence type="ECO:0000313" key="1">
    <source>
        <dbReference type="EMBL" id="CAI2180961.1"/>
    </source>
</evidence>
<proteinExistence type="predicted"/>
<keyword evidence="2" id="KW-1185">Reference proteome</keyword>
<dbReference type="EMBL" id="CAMKVN010002411">
    <property type="protein sequence ID" value="CAI2180961.1"/>
    <property type="molecule type" value="Genomic_DNA"/>
</dbReference>
<protein>
    <submittedName>
        <fullName evidence="1">2621_t:CDS:1</fullName>
    </submittedName>
</protein>
<comment type="caution">
    <text evidence="1">The sequence shown here is derived from an EMBL/GenBank/DDBJ whole genome shotgun (WGS) entry which is preliminary data.</text>
</comment>
<dbReference type="OrthoDB" id="2963168at2759"/>
<name>A0A9W4WRI0_9GLOM</name>
<dbReference type="SUPFAM" id="SSF53067">
    <property type="entry name" value="Actin-like ATPase domain"/>
    <property type="match status" value="2"/>
</dbReference>
<reference evidence="1" key="1">
    <citation type="submission" date="2022-08" db="EMBL/GenBank/DDBJ databases">
        <authorList>
            <person name="Kallberg Y."/>
            <person name="Tangrot J."/>
            <person name="Rosling A."/>
        </authorList>
    </citation>
    <scope>NUCLEOTIDE SEQUENCE</scope>
    <source>
        <strain evidence="1">Wild A</strain>
    </source>
</reference>
<organism evidence="1 2">
    <name type="scientific">Funneliformis geosporum</name>
    <dbReference type="NCBI Taxonomy" id="1117311"/>
    <lineage>
        <taxon>Eukaryota</taxon>
        <taxon>Fungi</taxon>
        <taxon>Fungi incertae sedis</taxon>
        <taxon>Mucoromycota</taxon>
        <taxon>Glomeromycotina</taxon>
        <taxon>Glomeromycetes</taxon>
        <taxon>Glomerales</taxon>
        <taxon>Glomeraceae</taxon>
        <taxon>Funneliformis</taxon>
    </lineage>
</organism>
<dbReference type="Gene3D" id="3.30.420.40">
    <property type="match status" value="3"/>
</dbReference>
<dbReference type="Gene3D" id="3.90.640.10">
    <property type="entry name" value="Actin, Chain A, domain 4"/>
    <property type="match status" value="1"/>
</dbReference>
<evidence type="ECO:0000313" key="2">
    <source>
        <dbReference type="Proteomes" id="UP001153678"/>
    </source>
</evidence>
<dbReference type="Proteomes" id="UP001153678">
    <property type="component" value="Unassembled WGS sequence"/>
</dbReference>
<feature type="non-terminal residue" evidence="1">
    <location>
        <position position="1"/>
    </location>
</feature>
<sequence>SLDDDIRITKKVSSDSLDDDIRITKKVSSDSLDDDIRITKKVSSDSLDDDIRITKKVSSDDDIRITKKEYSDDIRVVVAIDFGTTYSGFAYAHKDSPNIIIANDTSNASLGIFKTPTVIKYDDSYDKVESWGFPALAKKPKKPYTTSTPSLKWFKLHLLGKSLLPVGLDFKKVISDYLEKLGEDIKSSLKTHWDFLDFDKQVVVVLTVPAEFDDNAIDIMPEAAAIHSMDNLIKEHNFGPGDLLMMVDCGGGTVDLTTRDDELNEITVRTGDDCGSYKIDQAFIELLGHKVGKTAMDLFEKNYNSYLQYMVQEFCRKAKLRFTENPEDFPTFELDLEEYEPLIKYIKGEEEEKLKKDDWLIEIEYDDVKKMVDPVVNEIFKLIRGQLEQLKRLEKKISILLLVGGFGESKYLQNRIKQEFSKEEVPKFFVDKQPIVSIMKGAVKYGLTRIIKKRVLKWDYGTIAVRKWKPTDPLELKLPNGYIKVFEKLAESGKQVLMGEEVTRCLKPYSLSQQKMNIDMYTPVSDDAKYLRDVKLLRKWEVNLTELDNYEDDNTIKFTLKFDVEMSATAKNKEGIEQHVTFKY</sequence>
<dbReference type="InterPro" id="IPR043129">
    <property type="entry name" value="ATPase_NBD"/>
</dbReference>
<accession>A0A9W4WRI0</accession>
<dbReference type="PANTHER" id="PTHR14187:SF5">
    <property type="entry name" value="HEAT SHOCK 70 KDA PROTEIN 12A"/>
    <property type="match status" value="1"/>
</dbReference>
<dbReference type="PANTHER" id="PTHR14187">
    <property type="entry name" value="ALPHA KINASE/ELONGATION FACTOR 2 KINASE"/>
    <property type="match status" value="1"/>
</dbReference>